<dbReference type="OrthoDB" id="5574702at2759"/>
<gene>
    <name evidence="2" type="ORF">GGI15_003866</name>
</gene>
<comment type="caution">
    <text evidence="2">The sequence shown here is derived from an EMBL/GenBank/DDBJ whole genome shotgun (WGS) entry which is preliminary data.</text>
</comment>
<feature type="compositionally biased region" description="Basic residues" evidence="1">
    <location>
        <begin position="258"/>
        <end position="268"/>
    </location>
</feature>
<evidence type="ECO:0000256" key="1">
    <source>
        <dbReference type="SAM" id="MobiDB-lite"/>
    </source>
</evidence>
<evidence type="ECO:0000313" key="2">
    <source>
        <dbReference type="EMBL" id="KAJ2779463.1"/>
    </source>
</evidence>
<protein>
    <submittedName>
        <fullName evidence="2">Uncharacterized protein</fullName>
    </submittedName>
</protein>
<organism evidence="2 3">
    <name type="scientific">Coemansia interrupta</name>
    <dbReference type="NCBI Taxonomy" id="1126814"/>
    <lineage>
        <taxon>Eukaryota</taxon>
        <taxon>Fungi</taxon>
        <taxon>Fungi incertae sedis</taxon>
        <taxon>Zoopagomycota</taxon>
        <taxon>Kickxellomycotina</taxon>
        <taxon>Kickxellomycetes</taxon>
        <taxon>Kickxellales</taxon>
        <taxon>Kickxellaceae</taxon>
        <taxon>Coemansia</taxon>
    </lineage>
</organism>
<dbReference type="Proteomes" id="UP001140172">
    <property type="component" value="Unassembled WGS sequence"/>
</dbReference>
<reference evidence="2" key="1">
    <citation type="submission" date="2022-07" db="EMBL/GenBank/DDBJ databases">
        <title>Phylogenomic reconstructions and comparative analyses of Kickxellomycotina fungi.</title>
        <authorList>
            <person name="Reynolds N.K."/>
            <person name="Stajich J.E."/>
            <person name="Barry K."/>
            <person name="Grigoriev I.V."/>
            <person name="Crous P."/>
            <person name="Smith M.E."/>
        </authorList>
    </citation>
    <scope>NUCLEOTIDE SEQUENCE</scope>
    <source>
        <strain evidence="2">BCRC 34489</strain>
    </source>
</reference>
<evidence type="ECO:0000313" key="3">
    <source>
        <dbReference type="Proteomes" id="UP001140172"/>
    </source>
</evidence>
<accession>A0A9W8HAP7</accession>
<feature type="compositionally biased region" description="Low complexity" evidence="1">
    <location>
        <begin position="270"/>
        <end position="280"/>
    </location>
</feature>
<proteinExistence type="predicted"/>
<name>A0A9W8HAP7_9FUNG</name>
<dbReference type="AlphaFoldDB" id="A0A9W8HAP7"/>
<sequence>MYTASVADARGWPSIGRQLRFLQRLSISRSWRTAAQQRIGRSLVIEQRPGSSTPWHTNLTLAPQAATARDVYIIARNAQDLDAAAAIRAASGLARKKRKGAAAAAVVVARQLHVSLLSVRVSEETDMAHVDYRVLLGLPWATKMQVAELALDCRVPGALGAVEACGETLRVLRLVQVPGHLAGHISRHWPRTFAMLKDLDLGFSEPMDGPASHIADDLVLSESPTGLPSLRRLSVRQCPADQLGKLLFSLAPPSQPQQRKHQQQHRYHQQQEQQKQQRGQGRLAHVRLELGWHSAGVSEMLEWLGAQRGTIESLDVSCIGSYTMHSPGPIADTALTGILQASSKANHLRVALSCWPHTISALQPALSLHGLRTLDLTVCVTLRVVREILASAPGLWQLRAMHVATTMASLEESAVARGTWSWSLECLMLAFDGCQVGREVLGAVALGTAERMPALRVLVLDPHVADAIRRVAGGRCPASVRRLAIQDRPAKW</sequence>
<dbReference type="EMBL" id="JANBUM010000297">
    <property type="protein sequence ID" value="KAJ2779463.1"/>
    <property type="molecule type" value="Genomic_DNA"/>
</dbReference>
<keyword evidence="3" id="KW-1185">Reference proteome</keyword>
<feature type="region of interest" description="Disordered" evidence="1">
    <location>
        <begin position="252"/>
        <end position="280"/>
    </location>
</feature>